<accession>A0ABV8YKG9</accession>
<dbReference type="EMBL" id="JBHSFG010000016">
    <property type="protein sequence ID" value="MFC4464579.1"/>
    <property type="molecule type" value="Genomic_DNA"/>
</dbReference>
<evidence type="ECO:0000259" key="2">
    <source>
        <dbReference type="Pfam" id="PF04235"/>
    </source>
</evidence>
<proteinExistence type="predicted"/>
<reference evidence="4" key="1">
    <citation type="journal article" date="2019" name="Int. J. Syst. Evol. Microbiol.">
        <title>The Global Catalogue of Microorganisms (GCM) 10K type strain sequencing project: providing services to taxonomists for standard genome sequencing and annotation.</title>
        <authorList>
            <consortium name="The Broad Institute Genomics Platform"/>
            <consortium name="The Broad Institute Genome Sequencing Center for Infectious Disease"/>
            <person name="Wu L."/>
            <person name="Ma J."/>
        </authorList>
    </citation>
    <scope>NUCLEOTIDE SEQUENCE [LARGE SCALE GENOMIC DNA]</scope>
    <source>
        <strain evidence="4">DT43</strain>
    </source>
</reference>
<keyword evidence="1" id="KW-0812">Transmembrane</keyword>
<dbReference type="RefSeq" id="WP_386339590.1">
    <property type="nucleotide sequence ID" value="NZ_JBHSFG010000016.1"/>
</dbReference>
<feature type="transmembrane region" description="Helical" evidence="1">
    <location>
        <begin position="41"/>
        <end position="58"/>
    </location>
</feature>
<keyword evidence="1" id="KW-0472">Membrane</keyword>
<evidence type="ECO:0000313" key="4">
    <source>
        <dbReference type="Proteomes" id="UP001596012"/>
    </source>
</evidence>
<organism evidence="3 4">
    <name type="scientific">Streptomyces xiangluensis</name>
    <dbReference type="NCBI Taxonomy" id="2665720"/>
    <lineage>
        <taxon>Bacteria</taxon>
        <taxon>Bacillati</taxon>
        <taxon>Actinomycetota</taxon>
        <taxon>Actinomycetes</taxon>
        <taxon>Kitasatosporales</taxon>
        <taxon>Streptomycetaceae</taxon>
        <taxon>Streptomyces</taxon>
    </lineage>
</organism>
<evidence type="ECO:0000256" key="1">
    <source>
        <dbReference type="SAM" id="Phobius"/>
    </source>
</evidence>
<gene>
    <name evidence="3" type="ORF">ACFPH6_08410</name>
</gene>
<dbReference type="Proteomes" id="UP001596012">
    <property type="component" value="Unassembled WGS sequence"/>
</dbReference>
<evidence type="ECO:0000313" key="3">
    <source>
        <dbReference type="EMBL" id="MFC4464579.1"/>
    </source>
</evidence>
<sequence>MPEEIPGLLERLAEGAGMSEGAGSLLRGGFRMIEELPGSPLHVLLGFLVAVTAFATLWSRRFRRGPLEWLLGKAIKAAELVR</sequence>
<feature type="domain" description="DUF418" evidence="2">
    <location>
        <begin position="41"/>
        <end position="72"/>
    </location>
</feature>
<protein>
    <submittedName>
        <fullName evidence="3">DUF418 domain-containing protein</fullName>
    </submittedName>
</protein>
<keyword evidence="4" id="KW-1185">Reference proteome</keyword>
<comment type="caution">
    <text evidence="3">The sequence shown here is derived from an EMBL/GenBank/DDBJ whole genome shotgun (WGS) entry which is preliminary data.</text>
</comment>
<dbReference type="Pfam" id="PF04235">
    <property type="entry name" value="DUF418"/>
    <property type="match status" value="1"/>
</dbReference>
<keyword evidence="1" id="KW-1133">Transmembrane helix</keyword>
<name>A0ABV8YKG9_9ACTN</name>
<dbReference type="InterPro" id="IPR007349">
    <property type="entry name" value="DUF418"/>
</dbReference>